<dbReference type="EMBL" id="WHWC01000016">
    <property type="protein sequence ID" value="KAG8367471.1"/>
    <property type="molecule type" value="Genomic_DNA"/>
</dbReference>
<gene>
    <name evidence="6" type="ORF">BUALT_Bualt16G0075500</name>
</gene>
<evidence type="ECO:0000313" key="6">
    <source>
        <dbReference type="EMBL" id="KAG8367471.1"/>
    </source>
</evidence>
<evidence type="ECO:0000256" key="4">
    <source>
        <dbReference type="RuleBase" id="RU003682"/>
    </source>
</evidence>
<evidence type="ECO:0000256" key="1">
    <source>
        <dbReference type="ARBA" id="ARBA00008056"/>
    </source>
</evidence>
<dbReference type="InterPro" id="IPR005123">
    <property type="entry name" value="Oxoglu/Fe-dep_dioxygenase_dom"/>
</dbReference>
<dbReference type="Gene3D" id="2.60.120.330">
    <property type="entry name" value="B-lactam Antibiotic, Isopenicillin N Synthase, Chain"/>
    <property type="match status" value="1"/>
</dbReference>
<keyword evidence="2 4" id="KW-0479">Metal-binding</keyword>
<dbReference type="GO" id="GO:0016706">
    <property type="term" value="F:2-oxoglutarate-dependent dioxygenase activity"/>
    <property type="evidence" value="ECO:0007669"/>
    <property type="project" value="UniProtKB-ARBA"/>
</dbReference>
<feature type="domain" description="Fe2OG dioxygenase" evidence="5">
    <location>
        <begin position="214"/>
        <end position="314"/>
    </location>
</feature>
<dbReference type="AlphaFoldDB" id="A0AAV6WHM0"/>
<dbReference type="InterPro" id="IPR044861">
    <property type="entry name" value="IPNS-like_FE2OG_OXY"/>
</dbReference>
<dbReference type="InterPro" id="IPR026992">
    <property type="entry name" value="DIOX_N"/>
</dbReference>
<evidence type="ECO:0000313" key="7">
    <source>
        <dbReference type="Proteomes" id="UP000826271"/>
    </source>
</evidence>
<comment type="caution">
    <text evidence="6">The sequence shown here is derived from an EMBL/GenBank/DDBJ whole genome shotgun (WGS) entry which is preliminary data.</text>
</comment>
<proteinExistence type="inferred from homology"/>
<protein>
    <recommendedName>
        <fullName evidence="5">Fe2OG dioxygenase domain-containing protein</fullName>
    </recommendedName>
</protein>
<dbReference type="Pfam" id="PF03171">
    <property type="entry name" value="2OG-FeII_Oxy"/>
    <property type="match status" value="1"/>
</dbReference>
<dbReference type="GO" id="GO:0046872">
    <property type="term" value="F:metal ion binding"/>
    <property type="evidence" value="ECO:0007669"/>
    <property type="project" value="UniProtKB-KW"/>
</dbReference>
<keyword evidence="7" id="KW-1185">Reference proteome</keyword>
<keyword evidence="4" id="KW-0560">Oxidoreductase</keyword>
<dbReference type="SUPFAM" id="SSF51197">
    <property type="entry name" value="Clavaminate synthase-like"/>
    <property type="match status" value="1"/>
</dbReference>
<evidence type="ECO:0000256" key="2">
    <source>
        <dbReference type="ARBA" id="ARBA00022723"/>
    </source>
</evidence>
<dbReference type="InterPro" id="IPR027443">
    <property type="entry name" value="IPNS-like_sf"/>
</dbReference>
<dbReference type="Proteomes" id="UP000826271">
    <property type="component" value="Unassembled WGS sequence"/>
</dbReference>
<keyword evidence="3 4" id="KW-0408">Iron</keyword>
<dbReference type="GO" id="GO:0009805">
    <property type="term" value="P:coumarin biosynthetic process"/>
    <property type="evidence" value="ECO:0007669"/>
    <property type="project" value="UniProtKB-ARBA"/>
</dbReference>
<dbReference type="Pfam" id="PF14226">
    <property type="entry name" value="DIOX_N"/>
    <property type="match status" value="1"/>
</dbReference>
<reference evidence="6" key="1">
    <citation type="submission" date="2019-10" db="EMBL/GenBank/DDBJ databases">
        <authorList>
            <person name="Zhang R."/>
            <person name="Pan Y."/>
            <person name="Wang J."/>
            <person name="Ma R."/>
            <person name="Yu S."/>
        </authorList>
    </citation>
    <scope>NUCLEOTIDE SEQUENCE</scope>
    <source>
        <strain evidence="6">LA-IB0</strain>
        <tissue evidence="6">Leaf</tissue>
    </source>
</reference>
<evidence type="ECO:0000259" key="5">
    <source>
        <dbReference type="PROSITE" id="PS51471"/>
    </source>
</evidence>
<sequence length="361" mass="41889">MEESMGEGESKAVVVGSLKAVQELVENGDEMPQNYIYRDNNNSSNDYGPPVDLNVPLTTEIPLIDFAQLISSSSSELHKLRSALSQWGCFQVVNHGIEDSFLDEVRKLSREFFHLPMVEKQKYARPLDGLEGYGNDMVLFENQHLDWTDRLYLLVSPKDEQKLKFWPENPESFRNMLYDYSARLRQIEEQLLKSIARSLSVPDDCFLNQFGERKKMYARFNYYPPCPRPDLVLGLKPHGDGSGITILLQDKEVEGLQFLKDNQWFRVPIIPHALLVNIGDQLEIMSNGILKSPVHKVFTNSERERNTLAMFCSPDIAKDIEPMEELVDDERPRLYKKVRNYKETYFHYYQQGKRPIDAVRI</sequence>
<organism evidence="6 7">
    <name type="scientific">Buddleja alternifolia</name>
    <dbReference type="NCBI Taxonomy" id="168488"/>
    <lineage>
        <taxon>Eukaryota</taxon>
        <taxon>Viridiplantae</taxon>
        <taxon>Streptophyta</taxon>
        <taxon>Embryophyta</taxon>
        <taxon>Tracheophyta</taxon>
        <taxon>Spermatophyta</taxon>
        <taxon>Magnoliopsida</taxon>
        <taxon>eudicotyledons</taxon>
        <taxon>Gunneridae</taxon>
        <taxon>Pentapetalae</taxon>
        <taxon>asterids</taxon>
        <taxon>lamiids</taxon>
        <taxon>Lamiales</taxon>
        <taxon>Scrophulariaceae</taxon>
        <taxon>Buddlejeae</taxon>
        <taxon>Buddleja</taxon>
    </lineage>
</organism>
<evidence type="ECO:0000256" key="3">
    <source>
        <dbReference type="ARBA" id="ARBA00023004"/>
    </source>
</evidence>
<accession>A0AAV6WHM0</accession>
<comment type="similarity">
    <text evidence="1 4">Belongs to the iron/ascorbate-dependent oxidoreductase family.</text>
</comment>
<dbReference type="GO" id="GO:0002238">
    <property type="term" value="P:response to molecule of fungal origin"/>
    <property type="evidence" value="ECO:0007669"/>
    <property type="project" value="UniProtKB-ARBA"/>
</dbReference>
<dbReference type="FunFam" id="2.60.120.330:FF:000018">
    <property type="entry name" value="2-oxoglutarate (2OG) and Fe(II)-dependent oxygenase superfamily protein"/>
    <property type="match status" value="1"/>
</dbReference>
<dbReference type="PROSITE" id="PS51471">
    <property type="entry name" value="FE2OG_OXY"/>
    <property type="match status" value="1"/>
</dbReference>
<dbReference type="PANTHER" id="PTHR47991">
    <property type="entry name" value="OXOGLUTARATE/IRON-DEPENDENT DIOXYGENASE"/>
    <property type="match status" value="1"/>
</dbReference>
<dbReference type="InterPro" id="IPR050295">
    <property type="entry name" value="Plant_2OG-oxidoreductases"/>
</dbReference>
<name>A0AAV6WHM0_9LAMI</name>